<dbReference type="Proteomes" id="UP000015106">
    <property type="component" value="Chromosome 6"/>
</dbReference>
<reference evidence="2" key="1">
    <citation type="journal article" date="2013" name="Nature">
        <title>Draft genome of the wheat A-genome progenitor Triticum urartu.</title>
        <authorList>
            <person name="Ling H.Q."/>
            <person name="Zhao S."/>
            <person name="Liu D."/>
            <person name="Wang J."/>
            <person name="Sun H."/>
            <person name="Zhang C."/>
            <person name="Fan H."/>
            <person name="Li D."/>
            <person name="Dong L."/>
            <person name="Tao Y."/>
            <person name="Gao C."/>
            <person name="Wu H."/>
            <person name="Li Y."/>
            <person name="Cui Y."/>
            <person name="Guo X."/>
            <person name="Zheng S."/>
            <person name="Wang B."/>
            <person name="Yu K."/>
            <person name="Liang Q."/>
            <person name="Yang W."/>
            <person name="Lou X."/>
            <person name="Chen J."/>
            <person name="Feng M."/>
            <person name="Jian J."/>
            <person name="Zhang X."/>
            <person name="Luo G."/>
            <person name="Jiang Y."/>
            <person name="Liu J."/>
            <person name="Wang Z."/>
            <person name="Sha Y."/>
            <person name="Zhang B."/>
            <person name="Wu H."/>
            <person name="Tang D."/>
            <person name="Shen Q."/>
            <person name="Xue P."/>
            <person name="Zou S."/>
            <person name="Wang X."/>
            <person name="Liu X."/>
            <person name="Wang F."/>
            <person name="Yang Y."/>
            <person name="An X."/>
            <person name="Dong Z."/>
            <person name="Zhang K."/>
            <person name="Zhang X."/>
            <person name="Luo M.C."/>
            <person name="Dvorak J."/>
            <person name="Tong Y."/>
            <person name="Wang J."/>
            <person name="Yang H."/>
            <person name="Li Z."/>
            <person name="Wang D."/>
            <person name="Zhang A."/>
            <person name="Wang J."/>
        </authorList>
    </citation>
    <scope>NUCLEOTIDE SEQUENCE</scope>
    <source>
        <strain evidence="2">cv. G1812</strain>
    </source>
</reference>
<dbReference type="EnsemblPlants" id="TuG1812G0600001309.01.T01">
    <property type="protein sequence ID" value="TuG1812G0600001309.01.T01"/>
    <property type="gene ID" value="TuG1812G0600001309.01"/>
</dbReference>
<accession>A0A8R7QQT1</accession>
<sequence>LSHSHRKCFLLLARCRARTASSLPRSLRSTRTLASISLTQCRPLLPGAGRLGSSALRPFGEMPTRVSFLGPQRLPSRTQVGSFNRLRKRSGAYVYMPEGRATLQGPWISWQRESLDMRIVDVALYH</sequence>
<protein>
    <submittedName>
        <fullName evidence="1">Uncharacterized protein</fullName>
    </submittedName>
</protein>
<keyword evidence="2" id="KW-1185">Reference proteome</keyword>
<organism evidence="1 2">
    <name type="scientific">Triticum urartu</name>
    <name type="common">Red wild einkorn</name>
    <name type="synonym">Crithodium urartu</name>
    <dbReference type="NCBI Taxonomy" id="4572"/>
    <lineage>
        <taxon>Eukaryota</taxon>
        <taxon>Viridiplantae</taxon>
        <taxon>Streptophyta</taxon>
        <taxon>Embryophyta</taxon>
        <taxon>Tracheophyta</taxon>
        <taxon>Spermatophyta</taxon>
        <taxon>Magnoliopsida</taxon>
        <taxon>Liliopsida</taxon>
        <taxon>Poales</taxon>
        <taxon>Poaceae</taxon>
        <taxon>BOP clade</taxon>
        <taxon>Pooideae</taxon>
        <taxon>Triticodae</taxon>
        <taxon>Triticeae</taxon>
        <taxon>Triticinae</taxon>
        <taxon>Triticum</taxon>
    </lineage>
</organism>
<name>A0A8R7QQT1_TRIUA</name>
<evidence type="ECO:0000313" key="1">
    <source>
        <dbReference type="EnsemblPlants" id="TuG1812G0600001309.01.T01"/>
    </source>
</evidence>
<reference evidence="1" key="3">
    <citation type="submission" date="2022-06" db="UniProtKB">
        <authorList>
            <consortium name="EnsemblPlants"/>
        </authorList>
    </citation>
    <scope>IDENTIFICATION</scope>
</reference>
<proteinExistence type="predicted"/>
<dbReference type="AlphaFoldDB" id="A0A8R7QQT1"/>
<dbReference type="Gramene" id="TuG1812G0600001309.01.T01">
    <property type="protein sequence ID" value="TuG1812G0600001309.01.T01"/>
    <property type="gene ID" value="TuG1812G0600001309.01"/>
</dbReference>
<evidence type="ECO:0000313" key="2">
    <source>
        <dbReference type="Proteomes" id="UP000015106"/>
    </source>
</evidence>
<reference evidence="1" key="2">
    <citation type="submission" date="2018-03" db="EMBL/GenBank/DDBJ databases">
        <title>The Triticum urartu genome reveals the dynamic nature of wheat genome evolution.</title>
        <authorList>
            <person name="Ling H."/>
            <person name="Ma B."/>
            <person name="Shi X."/>
            <person name="Liu H."/>
            <person name="Dong L."/>
            <person name="Sun H."/>
            <person name="Cao Y."/>
            <person name="Gao Q."/>
            <person name="Zheng S."/>
            <person name="Li Y."/>
            <person name="Yu Y."/>
            <person name="Du H."/>
            <person name="Qi M."/>
            <person name="Li Y."/>
            <person name="Yu H."/>
            <person name="Cui Y."/>
            <person name="Wang N."/>
            <person name="Chen C."/>
            <person name="Wu H."/>
            <person name="Zhao Y."/>
            <person name="Zhang J."/>
            <person name="Li Y."/>
            <person name="Zhou W."/>
            <person name="Zhang B."/>
            <person name="Hu W."/>
            <person name="Eijk M."/>
            <person name="Tang J."/>
            <person name="Witsenboer H."/>
            <person name="Zhao S."/>
            <person name="Li Z."/>
            <person name="Zhang A."/>
            <person name="Wang D."/>
            <person name="Liang C."/>
        </authorList>
    </citation>
    <scope>NUCLEOTIDE SEQUENCE [LARGE SCALE GENOMIC DNA]</scope>
    <source>
        <strain evidence="1">cv. G1812</strain>
    </source>
</reference>